<dbReference type="EMBL" id="CAEY01000481">
    <property type="status" value="NOT_ANNOTATED_CDS"/>
    <property type="molecule type" value="Genomic_DNA"/>
</dbReference>
<dbReference type="AlphaFoldDB" id="T1JTJ7"/>
<organism evidence="1 2">
    <name type="scientific">Tetranychus urticae</name>
    <name type="common">Two-spotted spider mite</name>
    <dbReference type="NCBI Taxonomy" id="32264"/>
    <lineage>
        <taxon>Eukaryota</taxon>
        <taxon>Metazoa</taxon>
        <taxon>Ecdysozoa</taxon>
        <taxon>Arthropoda</taxon>
        <taxon>Chelicerata</taxon>
        <taxon>Arachnida</taxon>
        <taxon>Acari</taxon>
        <taxon>Acariformes</taxon>
        <taxon>Trombidiformes</taxon>
        <taxon>Prostigmata</taxon>
        <taxon>Eleutherengona</taxon>
        <taxon>Raphignathae</taxon>
        <taxon>Tetranychoidea</taxon>
        <taxon>Tetranychidae</taxon>
        <taxon>Tetranychus</taxon>
    </lineage>
</organism>
<dbReference type="EnsemblMetazoa" id="tetur01g14390.1">
    <property type="protein sequence ID" value="tetur01g14390.1"/>
    <property type="gene ID" value="tetur01g14390"/>
</dbReference>
<evidence type="ECO:0000313" key="1">
    <source>
        <dbReference type="EnsemblMetazoa" id="tetur01g14390.1"/>
    </source>
</evidence>
<sequence length="63" mass="7600">MSLQIIRVHILAIILRLERLLNLHTHLQLNLFLLKDHRHLHTVYQDLHQLLNLHPQQLVHLVI</sequence>
<accession>T1JTJ7</accession>
<dbReference type="HOGENOM" id="CLU_2888616_0_0_1"/>
<proteinExistence type="predicted"/>
<evidence type="ECO:0000313" key="2">
    <source>
        <dbReference type="Proteomes" id="UP000015104"/>
    </source>
</evidence>
<name>T1JTJ7_TETUR</name>
<dbReference type="Proteomes" id="UP000015104">
    <property type="component" value="Unassembled WGS sequence"/>
</dbReference>
<protein>
    <submittedName>
        <fullName evidence="1">Uncharacterized protein</fullName>
    </submittedName>
</protein>
<keyword evidence="2" id="KW-1185">Reference proteome</keyword>
<reference evidence="2" key="1">
    <citation type="submission" date="2011-08" db="EMBL/GenBank/DDBJ databases">
        <authorList>
            <person name="Rombauts S."/>
        </authorList>
    </citation>
    <scope>NUCLEOTIDE SEQUENCE</scope>
    <source>
        <strain evidence="2">London</strain>
    </source>
</reference>
<reference evidence="1" key="2">
    <citation type="submission" date="2015-06" db="UniProtKB">
        <authorList>
            <consortium name="EnsemblMetazoa"/>
        </authorList>
    </citation>
    <scope>IDENTIFICATION</scope>
</reference>